<accession>T0YW34</accession>
<sequence length="47" mass="5486">TSLDKVHEFHTFENAGHGFFAADRPSYRIEAANKGWVLVEEFFNRML</sequence>
<dbReference type="Gene3D" id="3.40.50.1820">
    <property type="entry name" value="alpha/beta hydrolase"/>
    <property type="match status" value="1"/>
</dbReference>
<feature type="domain" description="Dienelactone hydrolase" evidence="1">
    <location>
        <begin position="6"/>
        <end position="46"/>
    </location>
</feature>
<evidence type="ECO:0000313" key="2">
    <source>
        <dbReference type="EMBL" id="EQD39826.1"/>
    </source>
</evidence>
<gene>
    <name evidence="2" type="ORF">B1A_16718</name>
</gene>
<organism evidence="2">
    <name type="scientific">mine drainage metagenome</name>
    <dbReference type="NCBI Taxonomy" id="410659"/>
    <lineage>
        <taxon>unclassified sequences</taxon>
        <taxon>metagenomes</taxon>
        <taxon>ecological metagenomes</taxon>
    </lineage>
</organism>
<reference evidence="2" key="2">
    <citation type="journal article" date="2014" name="ISME J.">
        <title>Microbial stratification in low pH oxic and suboxic macroscopic growths along an acid mine drainage.</title>
        <authorList>
            <person name="Mendez-Garcia C."/>
            <person name="Mesa V."/>
            <person name="Sprenger R.R."/>
            <person name="Richter M."/>
            <person name="Diez M.S."/>
            <person name="Solano J."/>
            <person name="Bargiela R."/>
            <person name="Golyshina O.V."/>
            <person name="Manteca A."/>
            <person name="Ramos J.L."/>
            <person name="Gallego J.R."/>
            <person name="Llorente I."/>
            <person name="Martins Dos Santos V.A."/>
            <person name="Jensen O.N."/>
            <person name="Pelaez A.I."/>
            <person name="Sanchez J."/>
            <person name="Ferrer M."/>
        </authorList>
    </citation>
    <scope>NUCLEOTIDE SEQUENCE</scope>
</reference>
<dbReference type="AlphaFoldDB" id="T0YW34"/>
<dbReference type="InterPro" id="IPR002925">
    <property type="entry name" value="Dienelactn_hydro"/>
</dbReference>
<dbReference type="SUPFAM" id="SSF53474">
    <property type="entry name" value="alpha/beta-Hydrolases"/>
    <property type="match status" value="1"/>
</dbReference>
<reference evidence="2" key="1">
    <citation type="submission" date="2013-08" db="EMBL/GenBank/DDBJ databases">
        <authorList>
            <person name="Mendez C."/>
            <person name="Richter M."/>
            <person name="Ferrer M."/>
            <person name="Sanchez J."/>
        </authorList>
    </citation>
    <scope>NUCLEOTIDE SEQUENCE</scope>
</reference>
<dbReference type="GO" id="GO:0016787">
    <property type="term" value="F:hydrolase activity"/>
    <property type="evidence" value="ECO:0007669"/>
    <property type="project" value="InterPro"/>
</dbReference>
<name>T0YW34_9ZZZZ</name>
<feature type="non-terminal residue" evidence="2">
    <location>
        <position position="1"/>
    </location>
</feature>
<comment type="caution">
    <text evidence="2">The sequence shown here is derived from an EMBL/GenBank/DDBJ whole genome shotgun (WGS) entry which is preliminary data.</text>
</comment>
<dbReference type="InterPro" id="IPR029058">
    <property type="entry name" value="AB_hydrolase_fold"/>
</dbReference>
<protein>
    <submittedName>
        <fullName evidence="2">Carboxymethylenebutenolidase</fullName>
    </submittedName>
</protein>
<proteinExistence type="predicted"/>
<dbReference type="EMBL" id="AUZX01012285">
    <property type="protein sequence ID" value="EQD39826.1"/>
    <property type="molecule type" value="Genomic_DNA"/>
</dbReference>
<dbReference type="Pfam" id="PF01738">
    <property type="entry name" value="DLH"/>
    <property type="match status" value="1"/>
</dbReference>
<evidence type="ECO:0000259" key="1">
    <source>
        <dbReference type="Pfam" id="PF01738"/>
    </source>
</evidence>